<dbReference type="PANTHER" id="PTHR43540">
    <property type="entry name" value="PEROXYUREIDOACRYLATE/UREIDOACRYLATE AMIDOHYDROLASE-RELATED"/>
    <property type="match status" value="1"/>
</dbReference>
<dbReference type="Pfam" id="PF00857">
    <property type="entry name" value="Isochorismatase"/>
    <property type="match status" value="1"/>
</dbReference>
<feature type="domain" description="Isochorismatase-like" evidence="3">
    <location>
        <begin position="4"/>
        <end position="136"/>
    </location>
</feature>
<comment type="similarity">
    <text evidence="1">Belongs to the isochorismatase family.</text>
</comment>
<evidence type="ECO:0000313" key="5">
    <source>
        <dbReference type="Proteomes" id="UP000724672"/>
    </source>
</evidence>
<dbReference type="EMBL" id="WSFT01000045">
    <property type="protein sequence ID" value="MBS4539270.1"/>
    <property type="molecule type" value="Genomic_DNA"/>
</dbReference>
<dbReference type="Proteomes" id="UP000724672">
    <property type="component" value="Unassembled WGS sequence"/>
</dbReference>
<dbReference type="RefSeq" id="WP_203367194.1">
    <property type="nucleotide sequence ID" value="NZ_WSFT01000045.1"/>
</dbReference>
<name>A0A942Z9X5_9FIRM</name>
<dbReference type="PANTHER" id="PTHR43540:SF14">
    <property type="entry name" value="ISOCHORISMATASE"/>
    <property type="match status" value="1"/>
</dbReference>
<keyword evidence="2" id="KW-0378">Hydrolase</keyword>
<dbReference type="InterPro" id="IPR036380">
    <property type="entry name" value="Isochorismatase-like_sf"/>
</dbReference>
<keyword evidence="5" id="KW-1185">Reference proteome</keyword>
<organism evidence="4 5">
    <name type="scientific">Anaeromonas frigoriresistens</name>
    <dbReference type="NCBI Taxonomy" id="2683708"/>
    <lineage>
        <taxon>Bacteria</taxon>
        <taxon>Bacillati</taxon>
        <taxon>Bacillota</taxon>
        <taxon>Tissierellia</taxon>
        <taxon>Tissierellales</taxon>
        <taxon>Thermohalobacteraceae</taxon>
        <taxon>Anaeromonas</taxon>
    </lineage>
</organism>
<evidence type="ECO:0000256" key="2">
    <source>
        <dbReference type="ARBA" id="ARBA00022801"/>
    </source>
</evidence>
<accession>A0A942Z9X5</accession>
<dbReference type="Gene3D" id="3.40.50.850">
    <property type="entry name" value="Isochorismatase-like"/>
    <property type="match status" value="1"/>
</dbReference>
<comment type="caution">
    <text evidence="4">The sequence shown here is derived from an EMBL/GenBank/DDBJ whole genome shotgun (WGS) entry which is preliminary data.</text>
</comment>
<proteinExistence type="inferred from homology"/>
<dbReference type="SUPFAM" id="SSF52499">
    <property type="entry name" value="Isochorismatase-like hydrolases"/>
    <property type="match status" value="1"/>
</dbReference>
<gene>
    <name evidence="4" type="ORF">GOQ27_12415</name>
</gene>
<dbReference type="AlphaFoldDB" id="A0A942Z9X5"/>
<sequence length="161" mass="18482">MNMALLIIDVQKAFIGDRKGEKEYINTFEYINETARLFRKSDKPVIIVRDVEAGNDENFQNVEELIVKDTDIEVQKVFSNSFWKTNLEEVLKEREIDFIVLCGNAAEHCILATFNGAIEREFGAAMLQHGIFAIHPNGLLDIYNNRSLISYEVLSYMLSDI</sequence>
<dbReference type="InterPro" id="IPR050272">
    <property type="entry name" value="Isochorismatase-like_hydrls"/>
</dbReference>
<reference evidence="4" key="1">
    <citation type="submission" date="2019-12" db="EMBL/GenBank/DDBJ databases">
        <title>Clostridiaceae gen. nov. sp. nov., isolated from sediment in Xinjiang, China.</title>
        <authorList>
            <person name="Zhang R."/>
        </authorList>
    </citation>
    <scope>NUCLEOTIDE SEQUENCE</scope>
    <source>
        <strain evidence="4">D2Q-11</strain>
    </source>
</reference>
<protein>
    <submittedName>
        <fullName evidence="4">Isochorismatase family protein</fullName>
    </submittedName>
</protein>
<evidence type="ECO:0000256" key="1">
    <source>
        <dbReference type="ARBA" id="ARBA00006336"/>
    </source>
</evidence>
<evidence type="ECO:0000259" key="3">
    <source>
        <dbReference type="Pfam" id="PF00857"/>
    </source>
</evidence>
<dbReference type="InterPro" id="IPR000868">
    <property type="entry name" value="Isochorismatase-like_dom"/>
</dbReference>
<dbReference type="GO" id="GO:0016787">
    <property type="term" value="F:hydrolase activity"/>
    <property type="evidence" value="ECO:0007669"/>
    <property type="project" value="UniProtKB-KW"/>
</dbReference>
<evidence type="ECO:0000313" key="4">
    <source>
        <dbReference type="EMBL" id="MBS4539270.1"/>
    </source>
</evidence>